<sequence>MDSAGSIFVNVQPGAMAGKEVLRKALKHVVRPGEEVHIATCAVCHRQNYRKIAAVLQSLQQELASLMALNSAQFHFHVLPINRNACKLTACEQAAESLCTLSESLQCRAFIE</sequence>
<reference evidence="1 2" key="1">
    <citation type="journal article" date="2024" name="Nat. Commun.">
        <title>Phylogenomics reveals the evolutionary origins of lichenization in chlorophyte algae.</title>
        <authorList>
            <person name="Puginier C."/>
            <person name="Libourel C."/>
            <person name="Otte J."/>
            <person name="Skaloud P."/>
            <person name="Haon M."/>
            <person name="Grisel S."/>
            <person name="Petersen M."/>
            <person name="Berrin J.G."/>
            <person name="Delaux P.M."/>
            <person name="Dal Grande F."/>
            <person name="Keller J."/>
        </authorList>
    </citation>
    <scope>NUCLEOTIDE SEQUENCE [LARGE SCALE GENOMIC DNA]</scope>
    <source>
        <strain evidence="1 2">SAG 2036</strain>
    </source>
</reference>
<organism evidence="1 2">
    <name type="scientific">Symbiochloris irregularis</name>
    <dbReference type="NCBI Taxonomy" id="706552"/>
    <lineage>
        <taxon>Eukaryota</taxon>
        <taxon>Viridiplantae</taxon>
        <taxon>Chlorophyta</taxon>
        <taxon>core chlorophytes</taxon>
        <taxon>Trebouxiophyceae</taxon>
        <taxon>Trebouxiales</taxon>
        <taxon>Trebouxiaceae</taxon>
        <taxon>Symbiochloris</taxon>
    </lineage>
</organism>
<accession>A0AAW1NH18</accession>
<evidence type="ECO:0000313" key="1">
    <source>
        <dbReference type="EMBL" id="KAK9786582.1"/>
    </source>
</evidence>
<dbReference type="AlphaFoldDB" id="A0AAW1NH18"/>
<dbReference type="Proteomes" id="UP001465755">
    <property type="component" value="Unassembled WGS sequence"/>
</dbReference>
<protein>
    <submittedName>
        <fullName evidence="1">Uncharacterized protein</fullName>
    </submittedName>
</protein>
<proteinExistence type="predicted"/>
<name>A0AAW1NH18_9CHLO</name>
<evidence type="ECO:0000313" key="2">
    <source>
        <dbReference type="Proteomes" id="UP001465755"/>
    </source>
</evidence>
<comment type="caution">
    <text evidence="1">The sequence shown here is derived from an EMBL/GenBank/DDBJ whole genome shotgun (WGS) entry which is preliminary data.</text>
</comment>
<dbReference type="EMBL" id="JALJOQ010000269">
    <property type="protein sequence ID" value="KAK9786582.1"/>
    <property type="molecule type" value="Genomic_DNA"/>
</dbReference>
<gene>
    <name evidence="1" type="ORF">WJX73_009031</name>
</gene>
<keyword evidence="2" id="KW-1185">Reference proteome</keyword>